<dbReference type="PROSITE" id="PS51225">
    <property type="entry name" value="MARVEL"/>
    <property type="match status" value="1"/>
</dbReference>
<feature type="transmembrane region" description="Helical" evidence="7">
    <location>
        <begin position="186"/>
        <end position="207"/>
    </location>
</feature>
<keyword evidence="2 5" id="KW-0812">Transmembrane</keyword>
<sequence length="209" mass="23221">MASNLRPSQASTVDVAETEMLKPEEDTEVVGRESAIDIGGPRSPPPYDIDEEPAVQQTTEITTTTNGHGATATAERSAPGRRKIQFNQFMAKKVQWIPTNRQGQMNTAFLQTVPGLMKLAEIIICFILWILAICSDRGATTSAWTEHISFECMIVVSVFLLGYVVFPHLTIKDEATREGLIVVEMLFYGINALLFFVSIWLMVHLSASW</sequence>
<dbReference type="PANTHER" id="PTHR22776">
    <property type="entry name" value="MARVEL-CONTAINING POTENTIAL LIPID RAFT-ASSOCIATED PROTEIN"/>
    <property type="match status" value="1"/>
</dbReference>
<evidence type="ECO:0000256" key="2">
    <source>
        <dbReference type="ARBA" id="ARBA00022692"/>
    </source>
</evidence>
<dbReference type="WBParaSite" id="PSAMB.scaffold9636size4767.g32604.t1">
    <property type="protein sequence ID" value="PSAMB.scaffold9636size4767.g32604.t1"/>
    <property type="gene ID" value="PSAMB.scaffold9636size4767.g32604"/>
</dbReference>
<dbReference type="PANTHER" id="PTHR22776:SF52">
    <property type="entry name" value="MARVEL DOMAIN-CONTAINING PROTEIN"/>
    <property type="match status" value="1"/>
</dbReference>
<dbReference type="GO" id="GO:0016020">
    <property type="term" value="C:membrane"/>
    <property type="evidence" value="ECO:0007669"/>
    <property type="project" value="UniProtKB-SubCell"/>
</dbReference>
<evidence type="ECO:0000256" key="6">
    <source>
        <dbReference type="SAM" id="MobiDB-lite"/>
    </source>
</evidence>
<dbReference type="InterPro" id="IPR008253">
    <property type="entry name" value="Marvel"/>
</dbReference>
<evidence type="ECO:0000256" key="7">
    <source>
        <dbReference type="SAM" id="Phobius"/>
    </source>
</evidence>
<evidence type="ECO:0000313" key="9">
    <source>
        <dbReference type="Proteomes" id="UP000887566"/>
    </source>
</evidence>
<evidence type="ECO:0000256" key="1">
    <source>
        <dbReference type="ARBA" id="ARBA00004141"/>
    </source>
</evidence>
<proteinExistence type="predicted"/>
<keyword evidence="9" id="KW-1185">Reference proteome</keyword>
<name>A0A914XPY2_9BILA</name>
<keyword evidence="4 5" id="KW-0472">Membrane</keyword>
<feature type="compositionally biased region" description="Basic and acidic residues" evidence="6">
    <location>
        <begin position="19"/>
        <end position="35"/>
    </location>
</feature>
<comment type="subcellular location">
    <subcellularLocation>
        <location evidence="1">Membrane</location>
        <topology evidence="1">Multi-pass membrane protein</topology>
    </subcellularLocation>
</comment>
<feature type="transmembrane region" description="Helical" evidence="7">
    <location>
        <begin position="115"/>
        <end position="135"/>
    </location>
</feature>
<evidence type="ECO:0000313" key="10">
    <source>
        <dbReference type="WBParaSite" id="PSAMB.scaffold9636size4767.g32604.t1"/>
    </source>
</evidence>
<accession>A0A914XPY2</accession>
<feature type="domain" description="MARVEL" evidence="8">
    <location>
        <begin position="109"/>
        <end position="209"/>
    </location>
</feature>
<feature type="transmembrane region" description="Helical" evidence="7">
    <location>
        <begin position="147"/>
        <end position="166"/>
    </location>
</feature>
<keyword evidence="3 7" id="KW-1133">Transmembrane helix</keyword>
<organism evidence="9 10">
    <name type="scientific">Plectus sambesii</name>
    <dbReference type="NCBI Taxonomy" id="2011161"/>
    <lineage>
        <taxon>Eukaryota</taxon>
        <taxon>Metazoa</taxon>
        <taxon>Ecdysozoa</taxon>
        <taxon>Nematoda</taxon>
        <taxon>Chromadorea</taxon>
        <taxon>Plectida</taxon>
        <taxon>Plectina</taxon>
        <taxon>Plectoidea</taxon>
        <taxon>Plectidae</taxon>
        <taxon>Plectus</taxon>
    </lineage>
</organism>
<dbReference type="InterPro" id="IPR050578">
    <property type="entry name" value="MARVEL-CKLF_proteins"/>
</dbReference>
<evidence type="ECO:0000256" key="4">
    <source>
        <dbReference type="ARBA" id="ARBA00023136"/>
    </source>
</evidence>
<dbReference type="AlphaFoldDB" id="A0A914XPY2"/>
<evidence type="ECO:0000259" key="8">
    <source>
        <dbReference type="PROSITE" id="PS51225"/>
    </source>
</evidence>
<feature type="region of interest" description="Disordered" evidence="6">
    <location>
        <begin position="1"/>
        <end position="47"/>
    </location>
</feature>
<evidence type="ECO:0000256" key="3">
    <source>
        <dbReference type="ARBA" id="ARBA00022989"/>
    </source>
</evidence>
<dbReference type="Proteomes" id="UP000887566">
    <property type="component" value="Unplaced"/>
</dbReference>
<protein>
    <submittedName>
        <fullName evidence="10">MARVEL domain-containing protein</fullName>
    </submittedName>
</protein>
<feature type="compositionally biased region" description="Polar residues" evidence="6">
    <location>
        <begin position="1"/>
        <end position="12"/>
    </location>
</feature>
<evidence type="ECO:0000256" key="5">
    <source>
        <dbReference type="PROSITE-ProRule" id="PRU00581"/>
    </source>
</evidence>
<reference evidence="10" key="1">
    <citation type="submission" date="2022-11" db="UniProtKB">
        <authorList>
            <consortium name="WormBaseParasite"/>
        </authorList>
    </citation>
    <scope>IDENTIFICATION</scope>
</reference>